<dbReference type="PROSITE" id="PS00108">
    <property type="entry name" value="PROTEIN_KINASE_ST"/>
    <property type="match status" value="1"/>
</dbReference>
<keyword evidence="12" id="KW-0418">Kinase</keyword>
<dbReference type="PANTHER" id="PTHR27008:SF596">
    <property type="entry name" value="OS02G0215500 PROTEIN"/>
    <property type="match status" value="1"/>
</dbReference>
<dbReference type="AlphaFoldDB" id="A0AA35V686"/>
<dbReference type="InterPro" id="IPR051809">
    <property type="entry name" value="Plant_receptor-like_S/T_kinase"/>
</dbReference>
<evidence type="ECO:0000256" key="20">
    <source>
        <dbReference type="PROSITE-ProRule" id="PRU10141"/>
    </source>
</evidence>
<keyword evidence="6" id="KW-0433">Leucine-rich repeat</keyword>
<dbReference type="Pfam" id="PF00069">
    <property type="entry name" value="Pkinase"/>
    <property type="match status" value="1"/>
</dbReference>
<dbReference type="GO" id="GO:0006952">
    <property type="term" value="P:defense response"/>
    <property type="evidence" value="ECO:0007669"/>
    <property type="project" value="UniProtKB-ARBA"/>
</dbReference>
<evidence type="ECO:0000256" key="17">
    <source>
        <dbReference type="ARBA" id="ARBA00023180"/>
    </source>
</evidence>
<dbReference type="PROSITE" id="PS50011">
    <property type="entry name" value="PROTEIN_KINASE_DOM"/>
    <property type="match status" value="1"/>
</dbReference>
<feature type="transmembrane region" description="Helical" evidence="21">
    <location>
        <begin position="356"/>
        <end position="383"/>
    </location>
</feature>
<dbReference type="FunFam" id="1.10.510.10:FF:000358">
    <property type="entry name" value="Putative leucine-rich repeat receptor-like serine/threonine-protein kinase"/>
    <property type="match status" value="1"/>
</dbReference>
<keyword evidence="3" id="KW-1003">Cell membrane</keyword>
<evidence type="ECO:0000256" key="11">
    <source>
        <dbReference type="ARBA" id="ARBA00022741"/>
    </source>
</evidence>
<evidence type="ECO:0000256" key="14">
    <source>
        <dbReference type="ARBA" id="ARBA00022989"/>
    </source>
</evidence>
<evidence type="ECO:0000256" key="6">
    <source>
        <dbReference type="ARBA" id="ARBA00022614"/>
    </source>
</evidence>
<evidence type="ECO:0000256" key="12">
    <source>
        <dbReference type="ARBA" id="ARBA00022777"/>
    </source>
</evidence>
<dbReference type="InterPro" id="IPR001611">
    <property type="entry name" value="Leu-rich_rpt"/>
</dbReference>
<evidence type="ECO:0000256" key="21">
    <source>
        <dbReference type="SAM" id="Phobius"/>
    </source>
</evidence>
<keyword evidence="24" id="KW-1185">Reference proteome</keyword>
<dbReference type="SUPFAM" id="SSF56112">
    <property type="entry name" value="Protein kinase-like (PK-like)"/>
    <property type="match status" value="1"/>
</dbReference>
<evidence type="ECO:0000259" key="22">
    <source>
        <dbReference type="PROSITE" id="PS50011"/>
    </source>
</evidence>
<keyword evidence="10" id="KW-0677">Repeat</keyword>
<evidence type="ECO:0000256" key="1">
    <source>
        <dbReference type="ARBA" id="ARBA00004162"/>
    </source>
</evidence>
<dbReference type="InterPro" id="IPR003591">
    <property type="entry name" value="Leu-rich_rpt_typical-subtyp"/>
</dbReference>
<dbReference type="EMBL" id="OX465078">
    <property type="protein sequence ID" value="CAI9271601.1"/>
    <property type="molecule type" value="Genomic_DNA"/>
</dbReference>
<keyword evidence="15 21" id="KW-0472">Membrane</keyword>
<organism evidence="23 24">
    <name type="scientific">Lactuca saligna</name>
    <name type="common">Willowleaf lettuce</name>
    <dbReference type="NCBI Taxonomy" id="75948"/>
    <lineage>
        <taxon>Eukaryota</taxon>
        <taxon>Viridiplantae</taxon>
        <taxon>Streptophyta</taxon>
        <taxon>Embryophyta</taxon>
        <taxon>Tracheophyta</taxon>
        <taxon>Spermatophyta</taxon>
        <taxon>Magnoliopsida</taxon>
        <taxon>eudicotyledons</taxon>
        <taxon>Gunneridae</taxon>
        <taxon>Pentapetalae</taxon>
        <taxon>asterids</taxon>
        <taxon>campanulids</taxon>
        <taxon>Asterales</taxon>
        <taxon>Asteraceae</taxon>
        <taxon>Cichorioideae</taxon>
        <taxon>Cichorieae</taxon>
        <taxon>Lactucinae</taxon>
        <taxon>Lactuca</taxon>
    </lineage>
</organism>
<keyword evidence="8 21" id="KW-0812">Transmembrane</keyword>
<comment type="catalytic activity">
    <reaction evidence="19">
        <text>L-seryl-[protein] + ATP = O-phospho-L-seryl-[protein] + ADP + H(+)</text>
        <dbReference type="Rhea" id="RHEA:17989"/>
        <dbReference type="Rhea" id="RHEA-COMP:9863"/>
        <dbReference type="Rhea" id="RHEA-COMP:11604"/>
        <dbReference type="ChEBI" id="CHEBI:15378"/>
        <dbReference type="ChEBI" id="CHEBI:29999"/>
        <dbReference type="ChEBI" id="CHEBI:30616"/>
        <dbReference type="ChEBI" id="CHEBI:83421"/>
        <dbReference type="ChEBI" id="CHEBI:456216"/>
        <dbReference type="EC" id="2.7.11.1"/>
    </reaction>
</comment>
<dbReference type="SMART" id="SM00369">
    <property type="entry name" value="LRR_TYP"/>
    <property type="match status" value="5"/>
</dbReference>
<dbReference type="PROSITE" id="PS00107">
    <property type="entry name" value="PROTEIN_KINASE_ATP"/>
    <property type="match status" value="1"/>
</dbReference>
<protein>
    <recommendedName>
        <fullName evidence="2">non-specific serine/threonine protein kinase</fullName>
        <ecNumber evidence="2">2.7.11.1</ecNumber>
    </recommendedName>
</protein>
<evidence type="ECO:0000256" key="2">
    <source>
        <dbReference type="ARBA" id="ARBA00012513"/>
    </source>
</evidence>
<dbReference type="FunFam" id="3.80.10.10:FF:000095">
    <property type="entry name" value="LRR receptor-like serine/threonine-protein kinase GSO1"/>
    <property type="match status" value="1"/>
</dbReference>
<dbReference type="InterPro" id="IPR000719">
    <property type="entry name" value="Prot_kinase_dom"/>
</dbReference>
<dbReference type="CDD" id="cd14066">
    <property type="entry name" value="STKc_IRAK"/>
    <property type="match status" value="1"/>
</dbReference>
<dbReference type="Proteomes" id="UP001177003">
    <property type="component" value="Chromosome 2"/>
</dbReference>
<sequence>MIITISQLGRFDSTYNNFKGEINVDFGKLRHLWWLTLGPTEGLGGMKYFDSLLNCSNLELLELSGLQLERRIPDWVGNLTKLRTLKFQYSSISGTLPSSIGNLHRLTVLSLGGNNLTGMIPESIGKLSNLAYLNLGFNTFSGIIPRSIGNLSSLIQVSLRENKLEGTIPSSIGACKQLILLSFALNNLIGTIPKEIFELSSLSIALDLSRNNLSGVIPQGIHRLKNLDLLDLSMNHLSGEIPSSLSSCISLRILDFSSNSFHGLIREEWSSLKGLIYFNLSSNNFSGPIPRFLAQIPLSYLDLSYNDFEGEVYVKGVFTNTSVISVQGNPRLCGGIAELRLPKCTSIESNKKSKKLSLGGILGISLSSVAACVALVFFVLVYFCVKKKKDTPTESIQIIESFEMVSYERIFNATDGFSSQNLIGTGSFASVYKGVLDEKSTNVAIKVLNLQERGGSKSFIAECEALRNIRHRNLVKIITACSSLDFKGNDFKALVYDFMPNGSLESLLHSCTKLDHMPPHHSCKLDLIQRISIAKDVACALDYLHNHCGNVVVHCDLKPSNILLDVDMVAHIGDFGLAKILTLEQIPNANMSSSSVMRGTIGYAAPEYGLGNKVSTEGDIYSYGILLLEMLTGKRPVDLIFQQGQSLHSYARKAVADGFVLRIVDPMLLNDDVNHTFLISLVQIGVQCSSESPHDRMDIGNVIQELLSMLGKATSNSTYKFGARATQETIV</sequence>
<keyword evidence="9" id="KW-0732">Signal</keyword>
<dbReference type="GO" id="GO:0051707">
    <property type="term" value="P:response to other organism"/>
    <property type="evidence" value="ECO:0007669"/>
    <property type="project" value="UniProtKB-ARBA"/>
</dbReference>
<dbReference type="InterPro" id="IPR011009">
    <property type="entry name" value="Kinase-like_dom_sf"/>
</dbReference>
<dbReference type="InterPro" id="IPR032675">
    <property type="entry name" value="LRR_dom_sf"/>
</dbReference>
<keyword evidence="16" id="KW-0675">Receptor</keyword>
<dbReference type="FunFam" id="3.30.200.20:FF:000432">
    <property type="entry name" value="LRR receptor-like serine/threonine-protein kinase EFR"/>
    <property type="match status" value="1"/>
</dbReference>
<keyword evidence="5" id="KW-0597">Phosphoprotein</keyword>
<keyword evidence="14 21" id="KW-1133">Transmembrane helix</keyword>
<name>A0AA35V686_LACSI</name>
<evidence type="ECO:0000256" key="7">
    <source>
        <dbReference type="ARBA" id="ARBA00022679"/>
    </source>
</evidence>
<comment type="catalytic activity">
    <reaction evidence="18">
        <text>L-threonyl-[protein] + ATP = O-phospho-L-threonyl-[protein] + ADP + H(+)</text>
        <dbReference type="Rhea" id="RHEA:46608"/>
        <dbReference type="Rhea" id="RHEA-COMP:11060"/>
        <dbReference type="Rhea" id="RHEA-COMP:11605"/>
        <dbReference type="ChEBI" id="CHEBI:15378"/>
        <dbReference type="ChEBI" id="CHEBI:30013"/>
        <dbReference type="ChEBI" id="CHEBI:30616"/>
        <dbReference type="ChEBI" id="CHEBI:61977"/>
        <dbReference type="ChEBI" id="CHEBI:456216"/>
        <dbReference type="EC" id="2.7.11.1"/>
    </reaction>
</comment>
<evidence type="ECO:0000256" key="5">
    <source>
        <dbReference type="ARBA" id="ARBA00022553"/>
    </source>
</evidence>
<dbReference type="SMART" id="SM00220">
    <property type="entry name" value="S_TKc"/>
    <property type="match status" value="1"/>
</dbReference>
<evidence type="ECO:0000256" key="8">
    <source>
        <dbReference type="ARBA" id="ARBA00022692"/>
    </source>
</evidence>
<keyword evidence="11 20" id="KW-0547">Nucleotide-binding</keyword>
<feature type="domain" description="Protein kinase" evidence="22">
    <location>
        <begin position="417"/>
        <end position="710"/>
    </location>
</feature>
<comment type="subcellular location">
    <subcellularLocation>
        <location evidence="1">Cell membrane</location>
        <topology evidence="1">Single-pass membrane protein</topology>
    </subcellularLocation>
</comment>
<evidence type="ECO:0000256" key="9">
    <source>
        <dbReference type="ARBA" id="ARBA00022729"/>
    </source>
</evidence>
<evidence type="ECO:0000256" key="18">
    <source>
        <dbReference type="ARBA" id="ARBA00047899"/>
    </source>
</evidence>
<dbReference type="InterPro" id="IPR017441">
    <property type="entry name" value="Protein_kinase_ATP_BS"/>
</dbReference>
<evidence type="ECO:0000313" key="23">
    <source>
        <dbReference type="EMBL" id="CAI9271601.1"/>
    </source>
</evidence>
<keyword evidence="7" id="KW-0808">Transferase</keyword>
<evidence type="ECO:0000313" key="24">
    <source>
        <dbReference type="Proteomes" id="UP001177003"/>
    </source>
</evidence>
<dbReference type="GO" id="GO:0005524">
    <property type="term" value="F:ATP binding"/>
    <property type="evidence" value="ECO:0007669"/>
    <property type="project" value="UniProtKB-UniRule"/>
</dbReference>
<gene>
    <name evidence="23" type="ORF">LSALG_LOCUS11867</name>
</gene>
<dbReference type="Pfam" id="PF00560">
    <property type="entry name" value="LRR_1"/>
    <property type="match status" value="2"/>
</dbReference>
<dbReference type="Gene3D" id="3.30.200.20">
    <property type="entry name" value="Phosphorylase Kinase, domain 1"/>
    <property type="match status" value="1"/>
</dbReference>
<evidence type="ECO:0000256" key="15">
    <source>
        <dbReference type="ARBA" id="ARBA00023136"/>
    </source>
</evidence>
<evidence type="ECO:0000256" key="10">
    <source>
        <dbReference type="ARBA" id="ARBA00022737"/>
    </source>
</evidence>
<dbReference type="GO" id="GO:0005886">
    <property type="term" value="C:plasma membrane"/>
    <property type="evidence" value="ECO:0007669"/>
    <property type="project" value="UniProtKB-SubCell"/>
</dbReference>
<dbReference type="GO" id="GO:0004674">
    <property type="term" value="F:protein serine/threonine kinase activity"/>
    <property type="evidence" value="ECO:0007669"/>
    <property type="project" value="UniProtKB-KW"/>
</dbReference>
<accession>A0AA35V686</accession>
<dbReference type="Gene3D" id="1.10.510.10">
    <property type="entry name" value="Transferase(Phosphotransferase) domain 1"/>
    <property type="match status" value="1"/>
</dbReference>
<evidence type="ECO:0000256" key="4">
    <source>
        <dbReference type="ARBA" id="ARBA00022527"/>
    </source>
</evidence>
<proteinExistence type="predicted"/>
<evidence type="ECO:0000256" key="19">
    <source>
        <dbReference type="ARBA" id="ARBA00048679"/>
    </source>
</evidence>
<dbReference type="PANTHER" id="PTHR27008">
    <property type="entry name" value="OS04G0122200 PROTEIN"/>
    <property type="match status" value="1"/>
</dbReference>
<dbReference type="Gene3D" id="3.80.10.10">
    <property type="entry name" value="Ribonuclease Inhibitor"/>
    <property type="match status" value="1"/>
</dbReference>
<dbReference type="Pfam" id="PF13855">
    <property type="entry name" value="LRR_8"/>
    <property type="match status" value="1"/>
</dbReference>
<keyword evidence="13 20" id="KW-0067">ATP-binding</keyword>
<dbReference type="SUPFAM" id="SSF52058">
    <property type="entry name" value="L domain-like"/>
    <property type="match status" value="2"/>
</dbReference>
<dbReference type="InterPro" id="IPR055414">
    <property type="entry name" value="LRR_R13L4/SHOC2-like"/>
</dbReference>
<keyword evidence="4" id="KW-0723">Serine/threonine-protein kinase</keyword>
<dbReference type="Pfam" id="PF23598">
    <property type="entry name" value="LRR_14"/>
    <property type="match status" value="1"/>
</dbReference>
<evidence type="ECO:0000256" key="16">
    <source>
        <dbReference type="ARBA" id="ARBA00023170"/>
    </source>
</evidence>
<dbReference type="InterPro" id="IPR008271">
    <property type="entry name" value="Ser/Thr_kinase_AS"/>
</dbReference>
<dbReference type="EC" id="2.7.11.1" evidence="2"/>
<keyword evidence="17" id="KW-0325">Glycoprotein</keyword>
<feature type="binding site" evidence="20">
    <location>
        <position position="446"/>
    </location>
    <ligand>
        <name>ATP</name>
        <dbReference type="ChEBI" id="CHEBI:30616"/>
    </ligand>
</feature>
<reference evidence="23" key="1">
    <citation type="submission" date="2023-04" db="EMBL/GenBank/DDBJ databases">
        <authorList>
            <person name="Vijverberg K."/>
            <person name="Xiong W."/>
            <person name="Schranz E."/>
        </authorList>
    </citation>
    <scope>NUCLEOTIDE SEQUENCE</scope>
</reference>
<evidence type="ECO:0000256" key="13">
    <source>
        <dbReference type="ARBA" id="ARBA00022840"/>
    </source>
</evidence>
<evidence type="ECO:0000256" key="3">
    <source>
        <dbReference type="ARBA" id="ARBA00022475"/>
    </source>
</evidence>